<dbReference type="GO" id="GO:0006508">
    <property type="term" value="P:proteolysis"/>
    <property type="evidence" value="ECO:0007669"/>
    <property type="project" value="UniProtKB-KW"/>
</dbReference>
<dbReference type="Pfam" id="PF17676">
    <property type="entry name" value="Peptidase_S66C"/>
    <property type="match status" value="1"/>
</dbReference>
<sequence>MEPFFVTGCQQAEPSVVSETSILACGKLKSGDLIRYVSPASTPEKQTTLKRAQALEALGFQVDFGPHAFSKYAWMAGTDDERIADLNNAFRDRQVRAIFATRGGKGSYRIADLLDFDAVRRDPKPLLGFSDITALHLMLSKQCGLVGFHGAVFGDETSGIDQDNLDLLYRMLTSNGEVVFKTRPEEPTASLKTEGEAQGRLIGGNLDIIGTMAGWGLPDLSGAILLIEAVDCTPGRIDRVLTTLRKCGHLRGIVGVAIGQFTTADGTQSKRLVALLRDHLEKLDVPMLGGLPFGHGDKPSSVPLGTLARLDAAAGTLTVAY</sequence>
<dbReference type="AlphaFoldDB" id="A0AAE7URV0"/>
<dbReference type="InterPro" id="IPR003507">
    <property type="entry name" value="S66_fam"/>
</dbReference>
<feature type="active site" description="Charge relay system" evidence="6">
    <location>
        <position position="295"/>
    </location>
</feature>
<dbReference type="GO" id="GO:0008236">
    <property type="term" value="F:serine-type peptidase activity"/>
    <property type="evidence" value="ECO:0007669"/>
    <property type="project" value="UniProtKB-KW"/>
</dbReference>
<evidence type="ECO:0000256" key="4">
    <source>
        <dbReference type="ARBA" id="ARBA00022801"/>
    </source>
</evidence>
<dbReference type="Pfam" id="PF02016">
    <property type="entry name" value="Peptidase_S66"/>
    <property type="match status" value="1"/>
</dbReference>
<keyword evidence="2" id="KW-0121">Carboxypeptidase</keyword>
<evidence type="ECO:0000256" key="5">
    <source>
        <dbReference type="ARBA" id="ARBA00022825"/>
    </source>
</evidence>
<protein>
    <submittedName>
        <fullName evidence="10">LD-carboxypeptidase</fullName>
    </submittedName>
</protein>
<dbReference type="InterPro" id="IPR027461">
    <property type="entry name" value="Carboxypeptidase_A_C_sf"/>
</dbReference>
<dbReference type="InterPro" id="IPR027478">
    <property type="entry name" value="LdcA_N"/>
</dbReference>
<gene>
    <name evidence="9" type="ORF">G6L72_16305</name>
    <name evidence="10" type="ORF">G6M88_16750</name>
</gene>
<dbReference type="Gene3D" id="3.50.30.60">
    <property type="entry name" value="LD-carboxypeptidase A C-terminal domain-like"/>
    <property type="match status" value="1"/>
</dbReference>
<reference evidence="9 12" key="1">
    <citation type="journal article" date="2020" name="Science">
        <title>Unexpected conservation and global transmission of agrobacterial virulence plasmids.</title>
        <authorList>
            <person name="Weisberg A.J."/>
            <person name="Davis E.W. 2nd"/>
            <person name="Tabima J."/>
            <person name="Belcher M.S."/>
            <person name="Miller M."/>
            <person name="Kuo C.H."/>
            <person name="Loper J.E."/>
            <person name="Grunwald N.J."/>
            <person name="Putnam M.L."/>
            <person name="Chang J.H."/>
        </authorList>
    </citation>
    <scope>NUCLEOTIDE SEQUENCE [LARGE SCALE GENOMIC DNA]</scope>
    <source>
        <strain evidence="9 12">A19/93</strain>
    </source>
</reference>
<feature type="active site" description="Nucleophile" evidence="6">
    <location>
        <position position="130"/>
    </location>
</feature>
<evidence type="ECO:0000256" key="6">
    <source>
        <dbReference type="PIRSR" id="PIRSR028757-1"/>
    </source>
</evidence>
<dbReference type="Proteomes" id="UP000663912">
    <property type="component" value="Chromosome 2"/>
</dbReference>
<dbReference type="SUPFAM" id="SSF141986">
    <property type="entry name" value="LD-carboxypeptidase A C-terminal domain-like"/>
    <property type="match status" value="1"/>
</dbReference>
<dbReference type="InterPro" id="IPR040449">
    <property type="entry name" value="Peptidase_S66_N"/>
</dbReference>
<dbReference type="PIRSF" id="PIRSF028757">
    <property type="entry name" value="LD-carboxypeptidase"/>
    <property type="match status" value="1"/>
</dbReference>
<accession>A0AAE7URV0</accession>
<evidence type="ECO:0000313" key="9">
    <source>
        <dbReference type="EMBL" id="NTF38264.1"/>
    </source>
</evidence>
<dbReference type="InterPro" id="IPR029062">
    <property type="entry name" value="Class_I_gatase-like"/>
</dbReference>
<keyword evidence="4" id="KW-0378">Hydrolase</keyword>
<evidence type="ECO:0000259" key="7">
    <source>
        <dbReference type="Pfam" id="PF02016"/>
    </source>
</evidence>
<evidence type="ECO:0000313" key="10">
    <source>
        <dbReference type="EMBL" id="QTG03159.1"/>
    </source>
</evidence>
<evidence type="ECO:0000256" key="2">
    <source>
        <dbReference type="ARBA" id="ARBA00022645"/>
    </source>
</evidence>
<evidence type="ECO:0000259" key="8">
    <source>
        <dbReference type="Pfam" id="PF17676"/>
    </source>
</evidence>
<evidence type="ECO:0000256" key="1">
    <source>
        <dbReference type="ARBA" id="ARBA00010233"/>
    </source>
</evidence>
<feature type="domain" description="LD-carboxypeptidase C-terminal" evidence="8">
    <location>
        <begin position="198"/>
        <end position="310"/>
    </location>
</feature>
<feature type="active site" description="Charge relay system" evidence="6">
    <location>
        <position position="228"/>
    </location>
</feature>
<name>A0AAE7URV0_9HYPH</name>
<dbReference type="Gene3D" id="3.40.50.10740">
    <property type="entry name" value="Class I glutamine amidotransferase-like"/>
    <property type="match status" value="1"/>
</dbReference>
<evidence type="ECO:0000313" key="11">
    <source>
        <dbReference type="Proteomes" id="UP000663912"/>
    </source>
</evidence>
<dbReference type="KEGG" id="arui:G6M88_16750"/>
<dbReference type="SUPFAM" id="SSF52317">
    <property type="entry name" value="Class I glutamine amidotransferase-like"/>
    <property type="match status" value="1"/>
</dbReference>
<dbReference type="EMBL" id="JAAMCP010000010">
    <property type="protein sequence ID" value="NTF38264.1"/>
    <property type="molecule type" value="Genomic_DNA"/>
</dbReference>
<dbReference type="GO" id="GO:0004180">
    <property type="term" value="F:carboxypeptidase activity"/>
    <property type="evidence" value="ECO:0007669"/>
    <property type="project" value="UniProtKB-KW"/>
</dbReference>
<dbReference type="CDD" id="cd07025">
    <property type="entry name" value="Peptidase_S66"/>
    <property type="match status" value="1"/>
</dbReference>
<evidence type="ECO:0000256" key="3">
    <source>
        <dbReference type="ARBA" id="ARBA00022670"/>
    </source>
</evidence>
<dbReference type="PANTHER" id="PTHR30237:SF2">
    <property type="entry name" value="MUREIN TETRAPEPTIDE CARBOXYPEPTIDASE"/>
    <property type="match status" value="1"/>
</dbReference>
<dbReference type="Proteomes" id="UP000822331">
    <property type="component" value="Unassembled WGS sequence"/>
</dbReference>
<comment type="similarity">
    <text evidence="1">Belongs to the peptidase S66 family.</text>
</comment>
<keyword evidence="5" id="KW-0720">Serine protease</keyword>
<organism evidence="10 11">
    <name type="scientific">Agrobacterium rubi</name>
    <dbReference type="NCBI Taxonomy" id="28099"/>
    <lineage>
        <taxon>Bacteria</taxon>
        <taxon>Pseudomonadati</taxon>
        <taxon>Pseudomonadota</taxon>
        <taxon>Alphaproteobacteria</taxon>
        <taxon>Hyphomicrobiales</taxon>
        <taxon>Rhizobiaceae</taxon>
        <taxon>Rhizobium/Agrobacterium group</taxon>
        <taxon>Agrobacterium</taxon>
    </lineage>
</organism>
<feature type="domain" description="LD-carboxypeptidase N-terminal" evidence="7">
    <location>
        <begin position="34"/>
        <end position="150"/>
    </location>
</feature>
<dbReference type="InterPro" id="IPR040921">
    <property type="entry name" value="Peptidase_S66C"/>
</dbReference>
<keyword evidence="12" id="KW-1185">Reference proteome</keyword>
<reference evidence="10" key="2">
    <citation type="submission" date="2020-02" db="EMBL/GenBank/DDBJ databases">
        <title>Unexpected conservation and global transmission of agrobacterial virulence plasmids.</title>
        <authorList>
            <person name="Weisberg A.J."/>
            <person name="Davis E.W. II"/>
            <person name="Tabima J.R."/>
            <person name="Belcher M.S."/>
            <person name="Miller M."/>
            <person name="Kuo C.-H."/>
            <person name="Loper J.E."/>
            <person name="Grunwald N.J."/>
            <person name="Putnam M.L."/>
            <person name="Chang J.H."/>
        </authorList>
    </citation>
    <scope>NUCLEOTIDE SEQUENCE</scope>
    <source>
        <strain evidence="10">W2/73</strain>
    </source>
</reference>
<dbReference type="PANTHER" id="PTHR30237">
    <property type="entry name" value="MURAMOYLTETRAPEPTIDE CARBOXYPEPTIDASE"/>
    <property type="match status" value="1"/>
</dbReference>
<proteinExistence type="inferred from homology"/>
<evidence type="ECO:0000313" key="12">
    <source>
        <dbReference type="Proteomes" id="UP000822331"/>
    </source>
</evidence>
<keyword evidence="3" id="KW-0645">Protease</keyword>
<dbReference type="EMBL" id="CP049207">
    <property type="protein sequence ID" value="QTG03159.1"/>
    <property type="molecule type" value="Genomic_DNA"/>
</dbReference>